<dbReference type="OrthoDB" id="309527at2759"/>
<protein>
    <recommendedName>
        <fullName evidence="6">Oxysterol-binding protein</fullName>
    </recommendedName>
</protein>
<keyword evidence="5" id="KW-1185">Reference proteome</keyword>
<evidence type="ECO:0000313" key="4">
    <source>
        <dbReference type="EMBL" id="TNV82012.1"/>
    </source>
</evidence>
<evidence type="ECO:0000256" key="3">
    <source>
        <dbReference type="RuleBase" id="RU003844"/>
    </source>
</evidence>
<evidence type="ECO:0000313" key="5">
    <source>
        <dbReference type="Proteomes" id="UP000785679"/>
    </source>
</evidence>
<dbReference type="PANTHER" id="PTHR10972:SF205">
    <property type="entry name" value="OXYSTEROL-BINDING PROTEIN 1"/>
    <property type="match status" value="1"/>
</dbReference>
<dbReference type="Proteomes" id="UP000785679">
    <property type="component" value="Unassembled WGS sequence"/>
</dbReference>
<dbReference type="GO" id="GO:0016020">
    <property type="term" value="C:membrane"/>
    <property type="evidence" value="ECO:0007669"/>
    <property type="project" value="TreeGrafter"/>
</dbReference>
<organism evidence="4 5">
    <name type="scientific">Halteria grandinella</name>
    <dbReference type="NCBI Taxonomy" id="5974"/>
    <lineage>
        <taxon>Eukaryota</taxon>
        <taxon>Sar</taxon>
        <taxon>Alveolata</taxon>
        <taxon>Ciliophora</taxon>
        <taxon>Intramacronucleata</taxon>
        <taxon>Spirotrichea</taxon>
        <taxon>Stichotrichia</taxon>
        <taxon>Sporadotrichida</taxon>
        <taxon>Halteriidae</taxon>
        <taxon>Halteria</taxon>
    </lineage>
</organism>
<dbReference type="EMBL" id="RRYP01005465">
    <property type="protein sequence ID" value="TNV82012.1"/>
    <property type="molecule type" value="Genomic_DNA"/>
</dbReference>
<evidence type="ECO:0008006" key="6">
    <source>
        <dbReference type="Google" id="ProtNLM"/>
    </source>
</evidence>
<dbReference type="FunFam" id="2.40.160.120:FF:000001">
    <property type="entry name" value="Oxysterol-binding protein"/>
    <property type="match status" value="1"/>
</dbReference>
<evidence type="ECO:0000256" key="2">
    <source>
        <dbReference type="ARBA" id="ARBA00022553"/>
    </source>
</evidence>
<evidence type="ECO:0000256" key="1">
    <source>
        <dbReference type="ARBA" id="ARBA00008842"/>
    </source>
</evidence>
<keyword evidence="2" id="KW-0597">Phosphoprotein</keyword>
<dbReference type="PANTHER" id="PTHR10972">
    <property type="entry name" value="OXYSTEROL-BINDING PROTEIN-RELATED"/>
    <property type="match status" value="1"/>
</dbReference>
<dbReference type="Gene3D" id="2.40.160.120">
    <property type="match status" value="1"/>
</dbReference>
<comment type="caution">
    <text evidence="4">The sequence shown here is derived from an EMBL/GenBank/DDBJ whole genome shotgun (WGS) entry which is preliminary data.</text>
</comment>
<dbReference type="Pfam" id="PF01237">
    <property type="entry name" value="Oxysterol_BP"/>
    <property type="match status" value="1"/>
</dbReference>
<proteinExistence type="inferred from homology"/>
<reference evidence="4" key="1">
    <citation type="submission" date="2019-06" db="EMBL/GenBank/DDBJ databases">
        <authorList>
            <person name="Zheng W."/>
        </authorList>
    </citation>
    <scope>NUCLEOTIDE SEQUENCE</scope>
    <source>
        <strain evidence="4">QDHG01</strain>
    </source>
</reference>
<dbReference type="GO" id="GO:0032934">
    <property type="term" value="F:sterol binding"/>
    <property type="evidence" value="ECO:0007669"/>
    <property type="project" value="TreeGrafter"/>
</dbReference>
<accession>A0A8J8NU39</accession>
<dbReference type="Gene3D" id="3.30.70.3490">
    <property type="match status" value="1"/>
</dbReference>
<dbReference type="InterPro" id="IPR000648">
    <property type="entry name" value="Oxysterol-bd"/>
</dbReference>
<dbReference type="AlphaFoldDB" id="A0A8J8NU39"/>
<comment type="similarity">
    <text evidence="1 3">Belongs to the OSBP family.</text>
</comment>
<dbReference type="PROSITE" id="PS01013">
    <property type="entry name" value="OSBP"/>
    <property type="match status" value="1"/>
</dbReference>
<dbReference type="InterPro" id="IPR018494">
    <property type="entry name" value="Oxysterol-bd_CS"/>
</dbReference>
<gene>
    <name evidence="4" type="ORF">FGO68_gene7387</name>
</gene>
<dbReference type="GO" id="GO:0005829">
    <property type="term" value="C:cytosol"/>
    <property type="evidence" value="ECO:0007669"/>
    <property type="project" value="TreeGrafter"/>
</dbReference>
<dbReference type="SUPFAM" id="SSF144000">
    <property type="entry name" value="Oxysterol-binding protein-like"/>
    <property type="match status" value="1"/>
</dbReference>
<name>A0A8J8NU39_HALGN</name>
<dbReference type="InterPro" id="IPR037239">
    <property type="entry name" value="OSBP_sf"/>
</dbReference>
<dbReference type="GO" id="GO:0120009">
    <property type="term" value="P:intermembrane lipid transfer"/>
    <property type="evidence" value="ECO:0007669"/>
    <property type="project" value="UniProtKB-ARBA"/>
</dbReference>
<sequence length="431" mass="50113">MHSPIKVKQENQLSIEESKSEELVQQVQTVDVFSEIYKIKGIGPYERARLPHLKDPSQKMPFWKILKDLIGKDLTKVSMPVYFNEPLSITQKSAETVEYHDLLDRAALESDSQKRLALVTTYMAVRASSIPGRMQKPFNSLLGETYELVTENYRCITEQVSHHPPITALHCESKHATVYSANSTTMKFNGRYISFQPKEPIFIVLKLQNGETEEYDCSLPNITIHNLILGRLYIDMMGRTYCTNLMTGEKSETTWKEKGWSGTNYNMVEGVTKNAEGQSGYQMLGNFTKYIKILKIGESEDTAEEVWKARPKPELSDQMYQFSNFTLQLNQLTEEMRPFLPHTDSRLRPDQRAFENGDIDKATFLKHKLEELQRARRKELEKSGMHHKPAYFEKAPHPITGEETWIYTGRYWSDRERSDWVHLERIYDCDQ</sequence>